<keyword evidence="2" id="KW-0812">Transmembrane</keyword>
<dbReference type="AlphaFoldDB" id="A0A6C9EHI6"/>
<evidence type="ECO:0000313" key="3">
    <source>
        <dbReference type="EMBL" id="MSD82533.1"/>
    </source>
</evidence>
<reference evidence="3" key="1">
    <citation type="journal article" date="2019" name="Nat. Med.">
        <title>A library of human gut bacterial isolates paired with longitudinal multiomics data enables mechanistic microbiome research.</title>
        <authorList>
            <person name="Poyet M."/>
            <person name="Groussin M."/>
            <person name="Gibbons S.M."/>
            <person name="Avila-Pacheco J."/>
            <person name="Jiang X."/>
            <person name="Kearney S.M."/>
            <person name="Perrotta A.R."/>
            <person name="Berdy B."/>
            <person name="Zhao S."/>
            <person name="Lieberman T.D."/>
            <person name="Swanson P.K."/>
            <person name="Smith M."/>
            <person name="Roesemann S."/>
            <person name="Alexander J.E."/>
            <person name="Rich S.A."/>
            <person name="Livny J."/>
            <person name="Vlamakis H."/>
            <person name="Clish C."/>
            <person name="Bullock K."/>
            <person name="Deik A."/>
            <person name="Scott J."/>
            <person name="Pierce K.A."/>
            <person name="Xavier R.J."/>
            <person name="Alm E.J."/>
        </authorList>
    </citation>
    <scope>NUCLEOTIDE SEQUENCE</scope>
    <source>
        <strain evidence="3">BIOML-A260</strain>
    </source>
</reference>
<keyword evidence="2" id="KW-0472">Membrane</keyword>
<feature type="non-terminal residue" evidence="3">
    <location>
        <position position="1"/>
    </location>
</feature>
<evidence type="ECO:0000256" key="2">
    <source>
        <dbReference type="SAM" id="Phobius"/>
    </source>
</evidence>
<dbReference type="Gene3D" id="1.20.1270.90">
    <property type="entry name" value="AF1782-like"/>
    <property type="match status" value="1"/>
</dbReference>
<feature type="transmembrane region" description="Helical" evidence="2">
    <location>
        <begin position="156"/>
        <end position="177"/>
    </location>
</feature>
<name>A0A6C9EHI6_ECOLX</name>
<organism evidence="3">
    <name type="scientific">Escherichia coli</name>
    <dbReference type="NCBI Taxonomy" id="562"/>
    <lineage>
        <taxon>Bacteria</taxon>
        <taxon>Pseudomonadati</taxon>
        <taxon>Pseudomonadota</taxon>
        <taxon>Gammaproteobacteria</taxon>
        <taxon>Enterobacterales</taxon>
        <taxon>Enterobacteriaceae</taxon>
        <taxon>Escherichia</taxon>
    </lineage>
</organism>
<accession>A0A6C9EHI6</accession>
<comment type="caution">
    <text evidence="3">The sequence shown here is derived from an EMBL/GenBank/DDBJ whole genome shotgun (WGS) entry which is preliminary data.</text>
</comment>
<dbReference type="EMBL" id="WKYP01000266">
    <property type="protein sequence ID" value="MSD82533.1"/>
    <property type="molecule type" value="Genomic_DNA"/>
</dbReference>
<feature type="region of interest" description="Disordered" evidence="1">
    <location>
        <begin position="113"/>
        <end position="148"/>
    </location>
</feature>
<gene>
    <name evidence="3" type="ORF">GKG27_26655</name>
</gene>
<protein>
    <submittedName>
        <fullName evidence="3">Arabinosidase</fullName>
    </submittedName>
</protein>
<feature type="compositionally biased region" description="Polar residues" evidence="1">
    <location>
        <begin position="133"/>
        <end position="148"/>
    </location>
</feature>
<evidence type="ECO:0000256" key="1">
    <source>
        <dbReference type="SAM" id="MobiDB-lite"/>
    </source>
</evidence>
<proteinExistence type="predicted"/>
<sequence>SKTVKLDAEGKATVTLPASVSGTVAVAYDGYTDGLVNPSDTTVDGIEQGKVDLAELNKQIAAAEALKESDYTADSWAKLAAALKTAKAALAAENQGEVDTAAADLKTAIEALQKAPPNPGEGDGDKGDGNKPTTPTTGDKTNVNKPGSALSNTGTAVLGLGGAVVALAIAGISLTLWRKRRA</sequence>
<keyword evidence="2" id="KW-1133">Transmembrane helix</keyword>